<evidence type="ECO:0000313" key="3">
    <source>
        <dbReference type="EMBL" id="WVO21266.1"/>
    </source>
</evidence>
<keyword evidence="4" id="KW-1185">Reference proteome</keyword>
<feature type="domain" description="Cation efflux protein cytoplasmic" evidence="2">
    <location>
        <begin position="155"/>
        <end position="214"/>
    </location>
</feature>
<dbReference type="RefSeq" id="XP_064720505.1">
    <property type="nucleotide sequence ID" value="XM_064864433.1"/>
</dbReference>
<gene>
    <name evidence="3" type="ORF">IAS62_002573</name>
</gene>
<dbReference type="EMBL" id="CP143809">
    <property type="protein sequence ID" value="WVO21266.1"/>
    <property type="molecule type" value="Genomic_DNA"/>
</dbReference>
<dbReference type="GeneID" id="89989346"/>
<evidence type="ECO:0000256" key="1">
    <source>
        <dbReference type="ARBA" id="ARBA00022448"/>
    </source>
</evidence>
<dbReference type="Proteomes" id="UP001432216">
    <property type="component" value="Chromosome 4"/>
</dbReference>
<dbReference type="InterPro" id="IPR027470">
    <property type="entry name" value="Cation_efflux_CTD"/>
</dbReference>
<name>A0ABZ2ARX7_9TREE</name>
<organism evidence="3 4">
    <name type="scientific">Cryptococcus decagattii</name>
    <dbReference type="NCBI Taxonomy" id="1859122"/>
    <lineage>
        <taxon>Eukaryota</taxon>
        <taxon>Fungi</taxon>
        <taxon>Dikarya</taxon>
        <taxon>Basidiomycota</taxon>
        <taxon>Agaricomycotina</taxon>
        <taxon>Tremellomycetes</taxon>
        <taxon>Tremellales</taxon>
        <taxon>Cryptococcaceae</taxon>
        <taxon>Cryptococcus</taxon>
        <taxon>Cryptococcus gattii species complex</taxon>
    </lineage>
</organism>
<sequence>MLGTTARRPPGFMSGGHYDNHFPTAIQSLDVNNILPMTDSPSRSPYTIYDVKRSSTSVAADTDVVDEKDPMFLKERTISEDNIKDLKHNAFGILTSAGGAKLKWWIDPMGATILRVLVLASWTRTAHRNLAHLACILVPSEFINFITYKALTFSPFITAADNVRAYHCGPEYFVEVNVVLPPNIPLREAHGIPHPLQDEIEKLKEVDRCFVHGEFEASNSVSQPFLSSLKPFCLFEEGLGTPREISAWCQFNQSIF</sequence>
<proteinExistence type="predicted"/>
<dbReference type="InterPro" id="IPR036837">
    <property type="entry name" value="Cation_efflux_CTD_sf"/>
</dbReference>
<dbReference type="Pfam" id="PF16916">
    <property type="entry name" value="ZT_dimer"/>
    <property type="match status" value="1"/>
</dbReference>
<dbReference type="Gene3D" id="3.30.70.1350">
    <property type="entry name" value="Cation efflux protein, cytoplasmic domain"/>
    <property type="match status" value="1"/>
</dbReference>
<dbReference type="PANTHER" id="PTHR43840:SF12">
    <property type="entry name" value="CATION DIFFUSION FACILITATOR 1 (AFU_ORTHOLOGUE AFUA_1G14440)"/>
    <property type="match status" value="1"/>
</dbReference>
<dbReference type="InterPro" id="IPR050291">
    <property type="entry name" value="CDF_Transporter"/>
</dbReference>
<keyword evidence="1" id="KW-0813">Transport</keyword>
<reference evidence="3 4" key="1">
    <citation type="submission" date="2024-01" db="EMBL/GenBank/DDBJ databases">
        <title>Comparative genomics of Cryptococcus and Kwoniella reveals pathogenesis evolution and contrasting modes of karyotype evolution via chromosome fusion or intercentromeric recombination.</title>
        <authorList>
            <person name="Coelho M.A."/>
            <person name="David-Palma M."/>
            <person name="Shea T."/>
            <person name="Bowers K."/>
            <person name="McGinley-Smith S."/>
            <person name="Mohammad A.W."/>
            <person name="Gnirke A."/>
            <person name="Yurkov A.M."/>
            <person name="Nowrousian M."/>
            <person name="Sun S."/>
            <person name="Cuomo C.A."/>
            <person name="Heitman J."/>
        </authorList>
    </citation>
    <scope>NUCLEOTIDE SEQUENCE [LARGE SCALE GENOMIC DNA]</scope>
    <source>
        <strain evidence="3 4">7685027</strain>
    </source>
</reference>
<dbReference type="SUPFAM" id="SSF160240">
    <property type="entry name" value="Cation efflux protein cytoplasmic domain-like"/>
    <property type="match status" value="1"/>
</dbReference>
<dbReference type="PANTHER" id="PTHR43840">
    <property type="entry name" value="MITOCHONDRIAL METAL TRANSPORTER 1-RELATED"/>
    <property type="match status" value="1"/>
</dbReference>
<evidence type="ECO:0000313" key="4">
    <source>
        <dbReference type="Proteomes" id="UP001432216"/>
    </source>
</evidence>
<accession>A0ABZ2ARX7</accession>
<evidence type="ECO:0000259" key="2">
    <source>
        <dbReference type="Pfam" id="PF16916"/>
    </source>
</evidence>
<protein>
    <recommendedName>
        <fullName evidence="2">Cation efflux protein cytoplasmic domain-containing protein</fullName>
    </recommendedName>
</protein>